<dbReference type="Pfam" id="PF00296">
    <property type="entry name" value="Bac_luciferase"/>
    <property type="match status" value="1"/>
</dbReference>
<evidence type="ECO:0000256" key="2">
    <source>
        <dbReference type="ARBA" id="ARBA00022630"/>
    </source>
</evidence>
<dbReference type="GO" id="GO:0016705">
    <property type="term" value="F:oxidoreductase activity, acting on paired donors, with incorporation or reduction of molecular oxygen"/>
    <property type="evidence" value="ECO:0007669"/>
    <property type="project" value="InterPro"/>
</dbReference>
<reference evidence="6 7" key="1">
    <citation type="submission" date="2016-10" db="EMBL/GenBank/DDBJ databases">
        <authorList>
            <person name="Varghese N."/>
            <person name="Submissions S."/>
        </authorList>
    </citation>
    <scope>NUCLEOTIDE SEQUENCE [LARGE SCALE GENOMIC DNA]</scope>
    <source>
        <strain evidence="6 7">DSM 18839</strain>
    </source>
</reference>
<name>A0A8G2BLY5_9PROT</name>
<dbReference type="EMBL" id="FNBW01000018">
    <property type="protein sequence ID" value="SDG46914.1"/>
    <property type="molecule type" value="Genomic_DNA"/>
</dbReference>
<protein>
    <submittedName>
        <fullName evidence="6">Flavin-dependent oxidoreductase, luciferase family (Includes alkanesulfonate monooxygenase SsuD and methylene tetrahydromethanopterin reductase)</fullName>
    </submittedName>
</protein>
<gene>
    <name evidence="6" type="ORF">SAMN05660686_04519</name>
</gene>
<comment type="caution">
    <text evidence="6">The sequence shown here is derived from an EMBL/GenBank/DDBJ whole genome shotgun (WGS) entry which is preliminary data.</text>
</comment>
<dbReference type="Gene3D" id="3.20.20.30">
    <property type="entry name" value="Luciferase-like domain"/>
    <property type="match status" value="1"/>
</dbReference>
<organism evidence="6 7">
    <name type="scientific">Thalassobaculum litoreum DSM 18839</name>
    <dbReference type="NCBI Taxonomy" id="1123362"/>
    <lineage>
        <taxon>Bacteria</taxon>
        <taxon>Pseudomonadati</taxon>
        <taxon>Pseudomonadota</taxon>
        <taxon>Alphaproteobacteria</taxon>
        <taxon>Rhodospirillales</taxon>
        <taxon>Thalassobaculaceae</taxon>
        <taxon>Thalassobaculum</taxon>
    </lineage>
</organism>
<dbReference type="RefSeq" id="WP_038015140.1">
    <property type="nucleotide sequence ID" value="NZ_FNBW01000018.1"/>
</dbReference>
<dbReference type="Proteomes" id="UP000198615">
    <property type="component" value="Unassembled WGS sequence"/>
</dbReference>
<dbReference type="SUPFAM" id="SSF51679">
    <property type="entry name" value="Bacterial luciferase-like"/>
    <property type="match status" value="1"/>
</dbReference>
<evidence type="ECO:0000256" key="4">
    <source>
        <dbReference type="ARBA" id="ARBA00023033"/>
    </source>
</evidence>
<evidence type="ECO:0000259" key="5">
    <source>
        <dbReference type="Pfam" id="PF00296"/>
    </source>
</evidence>
<keyword evidence="3" id="KW-0560">Oxidoreductase</keyword>
<dbReference type="InterPro" id="IPR050766">
    <property type="entry name" value="Bact_Lucif_Oxidored"/>
</dbReference>
<evidence type="ECO:0000256" key="1">
    <source>
        <dbReference type="ARBA" id="ARBA00010426"/>
    </source>
</evidence>
<dbReference type="AlphaFoldDB" id="A0A8G2BLY5"/>
<feature type="domain" description="Luciferase-like" evidence="5">
    <location>
        <begin position="4"/>
        <end position="320"/>
    </location>
</feature>
<dbReference type="PANTHER" id="PTHR30137">
    <property type="entry name" value="LUCIFERASE-LIKE MONOOXYGENASE"/>
    <property type="match status" value="1"/>
</dbReference>
<dbReference type="InterPro" id="IPR011251">
    <property type="entry name" value="Luciferase-like_dom"/>
</dbReference>
<comment type="similarity">
    <text evidence="1">Belongs to the bacterial luciferase oxidoreductase family.</text>
</comment>
<keyword evidence="2" id="KW-0285">Flavoprotein</keyword>
<dbReference type="GO" id="GO:0004497">
    <property type="term" value="F:monooxygenase activity"/>
    <property type="evidence" value="ECO:0007669"/>
    <property type="project" value="UniProtKB-KW"/>
</dbReference>
<proteinExistence type="inferred from homology"/>
<dbReference type="InterPro" id="IPR036661">
    <property type="entry name" value="Luciferase-like_sf"/>
</dbReference>
<keyword evidence="7" id="KW-1185">Reference proteome</keyword>
<dbReference type="GO" id="GO:0005829">
    <property type="term" value="C:cytosol"/>
    <property type="evidence" value="ECO:0007669"/>
    <property type="project" value="TreeGrafter"/>
</dbReference>
<dbReference type="PANTHER" id="PTHR30137:SF16">
    <property type="entry name" value="BLL0895 PROTEIN"/>
    <property type="match status" value="1"/>
</dbReference>
<evidence type="ECO:0000313" key="6">
    <source>
        <dbReference type="EMBL" id="SDG46914.1"/>
    </source>
</evidence>
<keyword evidence="4 6" id="KW-0503">Monooxygenase</keyword>
<sequence>MVNLGLFMMPLHPPARDLTTVIEENRELVLLGDRLGFSEAWMGEHYTSTGEPIPSPLIFNASLIAETKQIKFGTGVVSLPQQHPVVVAGHAALFDHLSKGRFLFGIGSGGLSSDWEVFGNLDGRKRAMAMIESIDLIMKIWTEDPPFTHEGDHVQTSLTDRILPEMGIGRFIRPYQQPHPPIAVSVRGANSMTANFAGQRGWCLLSGNFVPAADIATHWPSYAAGAEQAGRKPDPSVWRVGRSVLITDSDAEAQEILDDPEGTFTWYYTYLNAQGKLAGGDFNTDIDWTAAKAEAMVKAKELVIAGSADTVLDRLIAFRDEVGDFGTLMLTGHDMEGALPLWRRSFTTLAETVWPKLSAYMADKRMSAAAE</sequence>
<accession>A0A8G2BLY5</accession>
<evidence type="ECO:0000313" key="7">
    <source>
        <dbReference type="Proteomes" id="UP000198615"/>
    </source>
</evidence>
<evidence type="ECO:0000256" key="3">
    <source>
        <dbReference type="ARBA" id="ARBA00023002"/>
    </source>
</evidence>